<evidence type="ECO:0000259" key="1">
    <source>
        <dbReference type="Pfam" id="PF04015"/>
    </source>
</evidence>
<dbReference type="Pfam" id="PF04015">
    <property type="entry name" value="DUF362"/>
    <property type="match status" value="1"/>
</dbReference>
<protein>
    <recommendedName>
        <fullName evidence="1">DUF362 domain-containing protein</fullName>
    </recommendedName>
</protein>
<feature type="domain" description="DUF362" evidence="1">
    <location>
        <begin position="42"/>
        <end position="257"/>
    </location>
</feature>
<reference evidence="2 3" key="2">
    <citation type="submission" date="2009-02" db="EMBL/GenBank/DDBJ databases">
        <title>Draft genome sequence of Clostridium asparagiforme (DSM 15981).</title>
        <authorList>
            <person name="Sudarsanam P."/>
            <person name="Ley R."/>
            <person name="Guruge J."/>
            <person name="Turnbaugh P.J."/>
            <person name="Mahowald M."/>
            <person name="Liep D."/>
            <person name="Gordon J."/>
        </authorList>
    </citation>
    <scope>NUCLEOTIDE SEQUENCE [LARGE SCALE GENOMIC DNA]</scope>
    <source>
        <strain evidence="2 3">DSM 15981</strain>
    </source>
</reference>
<gene>
    <name evidence="2" type="ORF">CLOSTASPAR_03772</name>
</gene>
<dbReference type="Proteomes" id="UP000004756">
    <property type="component" value="Unassembled WGS sequence"/>
</dbReference>
<reference evidence="2 3" key="1">
    <citation type="submission" date="2009-01" db="EMBL/GenBank/DDBJ databases">
        <authorList>
            <person name="Fulton L."/>
            <person name="Clifton S."/>
            <person name="Fulton B."/>
            <person name="Xu J."/>
            <person name="Minx P."/>
            <person name="Pepin K.H."/>
            <person name="Johnson M."/>
            <person name="Bhonagiri V."/>
            <person name="Nash W.E."/>
            <person name="Mardis E.R."/>
            <person name="Wilson R.K."/>
        </authorList>
    </citation>
    <scope>NUCLEOTIDE SEQUENCE [LARGE SCALE GENOMIC DNA]</scope>
    <source>
        <strain evidence="2 3">DSM 15981</strain>
    </source>
</reference>
<dbReference type="InterPro" id="IPR007160">
    <property type="entry name" value="DUF362"/>
</dbReference>
<dbReference type="HOGENOM" id="CLU_046240_1_1_9"/>
<dbReference type="AlphaFoldDB" id="C0D3D1"/>
<sequence>MRNTPIKEVQMEKSKVYFTPEITPQALVRIYRALGAELKDSVAVKISTGEPGGHNFLNPNLIKDLVQELKGTIVECNTAYEGRRNTSMAHWHTMEEHGFTAIAPCDLLDEEGDMALPVEGGKHLRENYVGTHLKEYGSMLMLSHFKGHAMGGFGGALKNMSIGVASARGKVWIHNSAASLSFDYVLTADHDSFLESMADADKAVMDFMGRENIAYINVANNLSVDCDCDAHPHDPEMADIGIFASLDPVALDQACVDAVYNSPDSGKAALIERMESRNGIHTVEAAQALGLGRREYELVALD</sequence>
<dbReference type="EMBL" id="ACCJ01000297">
    <property type="protein sequence ID" value="EEG54145.1"/>
    <property type="molecule type" value="Genomic_DNA"/>
</dbReference>
<keyword evidence="3" id="KW-1185">Reference proteome</keyword>
<proteinExistence type="predicted"/>
<evidence type="ECO:0000313" key="3">
    <source>
        <dbReference type="Proteomes" id="UP000004756"/>
    </source>
</evidence>
<accession>C0D3D1</accession>
<evidence type="ECO:0000313" key="2">
    <source>
        <dbReference type="EMBL" id="EEG54145.1"/>
    </source>
</evidence>
<organism evidence="2 3">
    <name type="scientific">[Clostridium] asparagiforme DSM 15981</name>
    <dbReference type="NCBI Taxonomy" id="518636"/>
    <lineage>
        <taxon>Bacteria</taxon>
        <taxon>Bacillati</taxon>
        <taxon>Bacillota</taxon>
        <taxon>Clostridia</taxon>
        <taxon>Lachnospirales</taxon>
        <taxon>Lachnospiraceae</taxon>
        <taxon>Enterocloster</taxon>
    </lineage>
</organism>
<name>C0D3D1_9FIRM</name>
<comment type="caution">
    <text evidence="2">The sequence shown here is derived from an EMBL/GenBank/DDBJ whole genome shotgun (WGS) entry which is preliminary data.</text>
</comment>